<feature type="region of interest" description="Disordered" evidence="1">
    <location>
        <begin position="78"/>
        <end position="97"/>
    </location>
</feature>
<gene>
    <name evidence="2" type="ORF">OLC1_LOCUS3301</name>
</gene>
<sequence length="337" mass="38962">MVRRISMTAYSAYSRVKELDLVCCFDKDECLERLLDSFSEYLHQFLVDFGVTARLSILYLNRLVADILRMLPEKSKKVSSSRKKKTSNFGKNKKTSDSVEDEERISLAGMKGYAERFVCTVSHVQEQLLTYLESYIDFVSYELRSEVETLFGSYLQTSEEKARISSELELQMRTDKSALFDILLKFNTNRLDLQDAVLGECTNLTQTLTDKHKALIIKIDDLSSIKDCFDSVCRRNSELEKKNPLEAQLLIGTLEERGLTLWKITKNCVEKGKDLEGKLEEVKVVVAEQHDDDPELSRAIEKAENSSTSLIATISRLYEYQKEYQKPNQKKRLWIRH</sequence>
<keyword evidence="3" id="KW-1185">Reference proteome</keyword>
<reference evidence="2" key="1">
    <citation type="submission" date="2023-03" db="EMBL/GenBank/DDBJ databases">
        <authorList>
            <person name="Julca I."/>
        </authorList>
    </citation>
    <scope>NUCLEOTIDE SEQUENCE</scope>
</reference>
<organism evidence="2 3">
    <name type="scientific">Oldenlandia corymbosa var. corymbosa</name>
    <dbReference type="NCBI Taxonomy" id="529605"/>
    <lineage>
        <taxon>Eukaryota</taxon>
        <taxon>Viridiplantae</taxon>
        <taxon>Streptophyta</taxon>
        <taxon>Embryophyta</taxon>
        <taxon>Tracheophyta</taxon>
        <taxon>Spermatophyta</taxon>
        <taxon>Magnoliopsida</taxon>
        <taxon>eudicotyledons</taxon>
        <taxon>Gunneridae</taxon>
        <taxon>Pentapetalae</taxon>
        <taxon>asterids</taxon>
        <taxon>lamiids</taxon>
        <taxon>Gentianales</taxon>
        <taxon>Rubiaceae</taxon>
        <taxon>Rubioideae</taxon>
        <taxon>Spermacoceae</taxon>
        <taxon>Hedyotis-Oldenlandia complex</taxon>
        <taxon>Oldenlandia</taxon>
    </lineage>
</organism>
<evidence type="ECO:0000313" key="2">
    <source>
        <dbReference type="EMBL" id="CAI9091352.1"/>
    </source>
</evidence>
<evidence type="ECO:0000256" key="1">
    <source>
        <dbReference type="SAM" id="MobiDB-lite"/>
    </source>
</evidence>
<dbReference type="EMBL" id="OX459118">
    <property type="protein sequence ID" value="CAI9091352.1"/>
    <property type="molecule type" value="Genomic_DNA"/>
</dbReference>
<evidence type="ECO:0000313" key="3">
    <source>
        <dbReference type="Proteomes" id="UP001161247"/>
    </source>
</evidence>
<dbReference type="AlphaFoldDB" id="A0AAV1CA84"/>
<proteinExistence type="predicted"/>
<dbReference type="Proteomes" id="UP001161247">
    <property type="component" value="Chromosome 1"/>
</dbReference>
<accession>A0AAV1CA84</accession>
<name>A0AAV1CA84_OLDCO</name>
<protein>
    <submittedName>
        <fullName evidence="2">OLC1v1026361C1</fullName>
    </submittedName>
</protein>